<keyword evidence="1" id="KW-0408">Iron</keyword>
<gene>
    <name evidence="3" type="ORF">B0T17DRAFT_618305</name>
</gene>
<dbReference type="Pfam" id="PF06985">
    <property type="entry name" value="HET"/>
    <property type="match status" value="1"/>
</dbReference>
<dbReference type="InterPro" id="IPR036396">
    <property type="entry name" value="Cyt_P450_sf"/>
</dbReference>
<sequence>MLLLNTTTYALERVARPDKYAILSHTWEADEVTFDDMKSLDEAKRKGGWSKVQQACRVAAEISRCKYIWIDSCCIDKSSSAELSEAINSMFSYYQDAEVCYVYLSDLLDSSGSGIRLNLSRCRWFTRGWTLQELVAPRMIIFYNHRWDFIGSKQSLMDQLVNITNIDRSVLVDASVLSTVPVGRRMGWAAKRQTTRVEDAAYCLLGIFDVNMPMIYGEGGKAFIRLQEAIALTTNDLSLFAWSDESPNPWHQSYQGIFARSPVQFSDCHLLENVHDPLEYNTRSLAITNRGVEFQTSLQSDRENGDYLMFLHCRQGTAGYGPSGEVETIAIRLLKTPNGFIRHRSDVVFHDLTIVRIFLQWHRLRHVPGPFLNSLTSLVQVKKVYEGGYHLYLDGLAKKYGPLVRIGPNEVMFSDPETLQRLSAIRSPFTKGPWYEGARAVPGHDHVFSLVDEQKHKERKAKMGPGYAGMENGGFEISVDKIIGVFIDLLERKYISTATESRLIEFSTRVGFLPLDVISEVAFGEPFGFLKNDKDMFDYLHQMDQALPFIVLFTTIPGLYKWKDRWPLKKFMPNEKDEFGMGRMQGFATEFVDKRLAPDAKPGRDIVQSFINRGMKRDELISDILLQILAGSETTSTVIRMTLLHLINTPSALRRLTREIDQGIASGKISAPVTNAQCRAMPYLQAVIREGLRIWPPSTALHDKQVPEGGDRIHGFWLPGGTQVGQNMWGICRSREMFGEDADVFRPERWLLEKGERLKGMVGAVDMNFGYGKYQCLGKNLAWMEVNKVLVEMLRRYDFAIVNPVKPMEISNAAVWVTNDFWLRITRREEDDR</sequence>
<dbReference type="CDD" id="cd11060">
    <property type="entry name" value="CYP57A1-like"/>
    <property type="match status" value="1"/>
</dbReference>
<organism evidence="3 4">
    <name type="scientific">Bombardia bombarda</name>
    <dbReference type="NCBI Taxonomy" id="252184"/>
    <lineage>
        <taxon>Eukaryota</taxon>
        <taxon>Fungi</taxon>
        <taxon>Dikarya</taxon>
        <taxon>Ascomycota</taxon>
        <taxon>Pezizomycotina</taxon>
        <taxon>Sordariomycetes</taxon>
        <taxon>Sordariomycetidae</taxon>
        <taxon>Sordariales</taxon>
        <taxon>Lasiosphaeriaceae</taxon>
        <taxon>Bombardia</taxon>
    </lineage>
</organism>
<dbReference type="GO" id="GO:0020037">
    <property type="term" value="F:heme binding"/>
    <property type="evidence" value="ECO:0007669"/>
    <property type="project" value="InterPro"/>
</dbReference>
<dbReference type="GO" id="GO:0005506">
    <property type="term" value="F:iron ion binding"/>
    <property type="evidence" value="ECO:0007669"/>
    <property type="project" value="InterPro"/>
</dbReference>
<dbReference type="EMBL" id="JAULSR010000004">
    <property type="protein sequence ID" value="KAK0621927.1"/>
    <property type="molecule type" value="Genomic_DNA"/>
</dbReference>
<dbReference type="PANTHER" id="PTHR10622:SF12">
    <property type="entry name" value="HET DOMAIN-CONTAINING PROTEIN"/>
    <property type="match status" value="1"/>
</dbReference>
<evidence type="ECO:0000259" key="2">
    <source>
        <dbReference type="Pfam" id="PF06985"/>
    </source>
</evidence>
<name>A0AA39WUY7_9PEZI</name>
<dbReference type="Pfam" id="PF00067">
    <property type="entry name" value="p450"/>
    <property type="match status" value="1"/>
</dbReference>
<dbReference type="GO" id="GO:0004497">
    <property type="term" value="F:monooxygenase activity"/>
    <property type="evidence" value="ECO:0007669"/>
    <property type="project" value="InterPro"/>
</dbReference>
<dbReference type="PRINTS" id="PR00385">
    <property type="entry name" value="P450"/>
</dbReference>
<dbReference type="PRINTS" id="PR00463">
    <property type="entry name" value="EP450I"/>
</dbReference>
<dbReference type="InterPro" id="IPR001128">
    <property type="entry name" value="Cyt_P450"/>
</dbReference>
<evidence type="ECO:0000313" key="4">
    <source>
        <dbReference type="Proteomes" id="UP001174934"/>
    </source>
</evidence>
<proteinExistence type="predicted"/>
<dbReference type="PANTHER" id="PTHR10622">
    <property type="entry name" value="HET DOMAIN-CONTAINING PROTEIN"/>
    <property type="match status" value="1"/>
</dbReference>
<feature type="binding site" description="axial binding residue" evidence="1">
    <location>
        <position position="776"/>
    </location>
    <ligand>
        <name>heme</name>
        <dbReference type="ChEBI" id="CHEBI:30413"/>
    </ligand>
    <ligandPart>
        <name>Fe</name>
        <dbReference type="ChEBI" id="CHEBI:18248"/>
    </ligandPart>
</feature>
<protein>
    <submittedName>
        <fullName evidence="3">Cytochrome P450</fullName>
    </submittedName>
</protein>
<dbReference type="InterPro" id="IPR002401">
    <property type="entry name" value="Cyt_P450_E_grp-I"/>
</dbReference>
<dbReference type="Gene3D" id="1.10.630.10">
    <property type="entry name" value="Cytochrome P450"/>
    <property type="match status" value="1"/>
</dbReference>
<comment type="caution">
    <text evidence="3">The sequence shown here is derived from an EMBL/GenBank/DDBJ whole genome shotgun (WGS) entry which is preliminary data.</text>
</comment>
<keyword evidence="4" id="KW-1185">Reference proteome</keyword>
<feature type="domain" description="Heterokaryon incompatibility" evidence="2">
    <location>
        <begin position="20"/>
        <end position="111"/>
    </location>
</feature>
<keyword evidence="1" id="KW-0479">Metal-binding</keyword>
<reference evidence="3" key="1">
    <citation type="submission" date="2023-06" db="EMBL/GenBank/DDBJ databases">
        <title>Genome-scale phylogeny and comparative genomics of the fungal order Sordariales.</title>
        <authorList>
            <consortium name="Lawrence Berkeley National Laboratory"/>
            <person name="Hensen N."/>
            <person name="Bonometti L."/>
            <person name="Westerberg I."/>
            <person name="Brannstrom I.O."/>
            <person name="Guillou S."/>
            <person name="Cros-Aarteil S."/>
            <person name="Calhoun S."/>
            <person name="Haridas S."/>
            <person name="Kuo A."/>
            <person name="Mondo S."/>
            <person name="Pangilinan J."/>
            <person name="Riley R."/>
            <person name="LaButti K."/>
            <person name="Andreopoulos B."/>
            <person name="Lipzen A."/>
            <person name="Chen C."/>
            <person name="Yanf M."/>
            <person name="Daum C."/>
            <person name="Ng V."/>
            <person name="Clum A."/>
            <person name="Steindorff A."/>
            <person name="Ohm R."/>
            <person name="Martin F."/>
            <person name="Silar P."/>
            <person name="Natvig D."/>
            <person name="Lalanne C."/>
            <person name="Gautier V."/>
            <person name="Ament-velasquez S.L."/>
            <person name="Kruys A."/>
            <person name="Hutchinson M.I."/>
            <person name="Powell A.J."/>
            <person name="Barry K."/>
            <person name="Miller A.N."/>
            <person name="Grigoriev I.V."/>
            <person name="Debuchy R."/>
            <person name="Gladieux P."/>
            <person name="Thoren M.H."/>
            <person name="Johannesson H."/>
        </authorList>
    </citation>
    <scope>NUCLEOTIDE SEQUENCE</scope>
    <source>
        <strain evidence="3">SMH3391-2</strain>
    </source>
</reference>
<dbReference type="AlphaFoldDB" id="A0AA39WUY7"/>
<comment type="cofactor">
    <cofactor evidence="1">
        <name>heme</name>
        <dbReference type="ChEBI" id="CHEBI:30413"/>
    </cofactor>
</comment>
<dbReference type="SUPFAM" id="SSF48264">
    <property type="entry name" value="Cytochrome P450"/>
    <property type="match status" value="1"/>
</dbReference>
<evidence type="ECO:0000256" key="1">
    <source>
        <dbReference type="PIRSR" id="PIRSR602401-1"/>
    </source>
</evidence>
<accession>A0AA39WUY7</accession>
<evidence type="ECO:0000313" key="3">
    <source>
        <dbReference type="EMBL" id="KAK0621927.1"/>
    </source>
</evidence>
<dbReference type="InterPro" id="IPR010730">
    <property type="entry name" value="HET"/>
</dbReference>
<keyword evidence="1" id="KW-0349">Heme</keyword>
<dbReference type="GO" id="GO:0016705">
    <property type="term" value="F:oxidoreductase activity, acting on paired donors, with incorporation or reduction of molecular oxygen"/>
    <property type="evidence" value="ECO:0007669"/>
    <property type="project" value="InterPro"/>
</dbReference>
<dbReference type="Proteomes" id="UP001174934">
    <property type="component" value="Unassembled WGS sequence"/>
</dbReference>